<dbReference type="GO" id="GO:0003924">
    <property type="term" value="F:GTPase activity"/>
    <property type="evidence" value="ECO:0007669"/>
    <property type="project" value="UniProtKB-UniRule"/>
</dbReference>
<keyword evidence="9" id="KW-0175">Coiled coil</keyword>
<dbReference type="eggNOG" id="COG2262">
    <property type="taxonomic scope" value="Bacteria"/>
</dbReference>
<dbReference type="PRINTS" id="PR00326">
    <property type="entry name" value="GTP1OBG"/>
</dbReference>
<dbReference type="Pfam" id="PF13167">
    <property type="entry name" value="GTP-bdg_N"/>
    <property type="match status" value="1"/>
</dbReference>
<dbReference type="EMBL" id="CP002546">
    <property type="protein sequence ID" value="ADY57941.1"/>
    <property type="molecule type" value="Genomic_DNA"/>
</dbReference>
<comment type="similarity">
    <text evidence="6">Belongs to the TRAFAC class OBG-HflX-like GTPase superfamily. HflX GTPase family.</text>
</comment>
<dbReference type="Gene3D" id="3.40.50.11060">
    <property type="entry name" value="GTPase HflX, N-terminal domain"/>
    <property type="match status" value="1"/>
</dbReference>
<dbReference type="Gene3D" id="6.10.250.2860">
    <property type="match status" value="1"/>
</dbReference>
<dbReference type="RefSeq" id="WP_013626685.1">
    <property type="nucleotide sequence ID" value="NC_015174.1"/>
</dbReference>
<evidence type="ECO:0000259" key="11">
    <source>
        <dbReference type="PROSITE" id="PS51705"/>
    </source>
</evidence>
<evidence type="ECO:0000313" key="13">
    <source>
        <dbReference type="Proteomes" id="UP000006860"/>
    </source>
</evidence>
<feature type="binding site" evidence="7">
    <location>
        <begin position="210"/>
        <end position="217"/>
    </location>
    <ligand>
        <name>GTP</name>
        <dbReference type="ChEBI" id="CHEBI:37565"/>
    </ligand>
</feature>
<dbReference type="Proteomes" id="UP000006860">
    <property type="component" value="Chromosome"/>
</dbReference>
<protein>
    <recommendedName>
        <fullName evidence="6">GTPase HflX</fullName>
    </recommendedName>
    <alternativeName>
        <fullName evidence="6">GTP-binding protein HflX</fullName>
    </alternativeName>
</protein>
<evidence type="ECO:0000256" key="9">
    <source>
        <dbReference type="SAM" id="Coils"/>
    </source>
</evidence>
<name>F0SQG6_RUBBR</name>
<comment type="subcellular location">
    <subcellularLocation>
        <location evidence="6">Cytoplasm</location>
    </subcellularLocation>
    <text evidence="6">May associate with membranes.</text>
</comment>
<keyword evidence="2 8" id="KW-0479">Metal-binding</keyword>
<feature type="compositionally biased region" description="Acidic residues" evidence="10">
    <location>
        <begin position="338"/>
        <end position="352"/>
    </location>
</feature>
<proteinExistence type="inferred from homology"/>
<evidence type="ECO:0000256" key="2">
    <source>
        <dbReference type="ARBA" id="ARBA00022723"/>
    </source>
</evidence>
<dbReference type="PIRSF" id="PIRSF006809">
    <property type="entry name" value="GTP-binding_hflX_prd"/>
    <property type="match status" value="1"/>
</dbReference>
<feature type="binding site" evidence="7">
    <location>
        <begin position="323"/>
        <end position="326"/>
    </location>
    <ligand>
        <name>GTP</name>
        <dbReference type="ChEBI" id="CHEBI:37565"/>
    </ligand>
</feature>
<keyword evidence="3 6" id="KW-0547">Nucleotide-binding</keyword>
<gene>
    <name evidence="6" type="primary">hflX</name>
    <name evidence="12" type="ordered locus">Plabr_0312</name>
</gene>
<dbReference type="InterPro" id="IPR027417">
    <property type="entry name" value="P-loop_NTPase"/>
</dbReference>
<dbReference type="SUPFAM" id="SSF52540">
    <property type="entry name" value="P-loop containing nucleoside triphosphate hydrolases"/>
    <property type="match status" value="1"/>
</dbReference>
<dbReference type="FunFam" id="3.40.50.11060:FF:000001">
    <property type="entry name" value="GTPase HflX"/>
    <property type="match status" value="1"/>
</dbReference>
<dbReference type="HOGENOM" id="CLU_019597_2_1_0"/>
<keyword evidence="5 6" id="KW-0342">GTP-binding</keyword>
<dbReference type="NCBIfam" id="TIGR03156">
    <property type="entry name" value="GTP_HflX"/>
    <property type="match status" value="1"/>
</dbReference>
<keyword evidence="1 6" id="KW-0963">Cytoplasm</keyword>
<accession>F0SQG6</accession>
<comment type="function">
    <text evidence="6">GTPase that associates with the 50S ribosomal subunit and may have a role during protein synthesis or ribosome biogenesis.</text>
</comment>
<comment type="subunit">
    <text evidence="6">Monomer. Associates with the 50S ribosomal subunit.</text>
</comment>
<reference evidence="13" key="1">
    <citation type="submission" date="2011-02" db="EMBL/GenBank/DDBJ databases">
        <title>The complete genome of Planctomyces brasiliensis DSM 5305.</title>
        <authorList>
            <person name="Lucas S."/>
            <person name="Copeland A."/>
            <person name="Lapidus A."/>
            <person name="Bruce D."/>
            <person name="Goodwin L."/>
            <person name="Pitluck S."/>
            <person name="Kyrpides N."/>
            <person name="Mavromatis K."/>
            <person name="Pagani I."/>
            <person name="Ivanova N."/>
            <person name="Ovchinnikova G."/>
            <person name="Lu M."/>
            <person name="Detter J.C."/>
            <person name="Han C."/>
            <person name="Land M."/>
            <person name="Hauser L."/>
            <person name="Markowitz V."/>
            <person name="Cheng J.-F."/>
            <person name="Hugenholtz P."/>
            <person name="Woyke T."/>
            <person name="Wu D."/>
            <person name="Tindall B."/>
            <person name="Pomrenke H.G."/>
            <person name="Brambilla E."/>
            <person name="Klenk H.-P."/>
            <person name="Eisen J.A."/>
        </authorList>
    </citation>
    <scope>NUCLEOTIDE SEQUENCE [LARGE SCALE GENOMIC DNA]</scope>
    <source>
        <strain evidence="13">ATCC 49424 / DSM 5305 / JCM 21570 / NBRC 103401 / IFAM 1448</strain>
    </source>
</reference>
<dbReference type="InterPro" id="IPR016496">
    <property type="entry name" value="GTPase_HflX"/>
</dbReference>
<dbReference type="HAMAP" id="MF_00900">
    <property type="entry name" value="GTPase_HflX"/>
    <property type="match status" value="1"/>
</dbReference>
<dbReference type="PANTHER" id="PTHR10229">
    <property type="entry name" value="GTP-BINDING PROTEIN HFLX"/>
    <property type="match status" value="1"/>
</dbReference>
<evidence type="ECO:0000256" key="3">
    <source>
        <dbReference type="ARBA" id="ARBA00022741"/>
    </source>
</evidence>
<keyword evidence="4 8" id="KW-0460">Magnesium</keyword>
<evidence type="ECO:0000256" key="7">
    <source>
        <dbReference type="PIRSR" id="PIRSR006809-1"/>
    </source>
</evidence>
<dbReference type="KEGG" id="pbs:Plabr_0312"/>
<dbReference type="GO" id="GO:0043022">
    <property type="term" value="F:ribosome binding"/>
    <property type="evidence" value="ECO:0007669"/>
    <property type="project" value="TreeGrafter"/>
</dbReference>
<dbReference type="GO" id="GO:0005737">
    <property type="term" value="C:cytoplasm"/>
    <property type="evidence" value="ECO:0007669"/>
    <property type="project" value="UniProtKB-SubCell"/>
</dbReference>
<evidence type="ECO:0000313" key="12">
    <source>
        <dbReference type="EMBL" id="ADY57941.1"/>
    </source>
</evidence>
<evidence type="ECO:0000256" key="6">
    <source>
        <dbReference type="HAMAP-Rule" id="MF_00900"/>
    </source>
</evidence>
<dbReference type="GO" id="GO:0046872">
    <property type="term" value="F:metal ion binding"/>
    <property type="evidence" value="ECO:0007669"/>
    <property type="project" value="UniProtKB-KW"/>
</dbReference>
<keyword evidence="13" id="KW-1185">Reference proteome</keyword>
<feature type="domain" description="Hflx-type G" evidence="11">
    <location>
        <begin position="204"/>
        <end position="395"/>
    </location>
</feature>
<feature type="binding site" evidence="7">
    <location>
        <begin position="257"/>
        <end position="260"/>
    </location>
    <ligand>
        <name>GTP</name>
        <dbReference type="ChEBI" id="CHEBI:37565"/>
    </ligand>
</feature>
<dbReference type="InterPro" id="IPR006073">
    <property type="entry name" value="GTP-bd"/>
</dbReference>
<dbReference type="InterPro" id="IPR025121">
    <property type="entry name" value="GTPase_HflX_N"/>
</dbReference>
<dbReference type="Pfam" id="PF16360">
    <property type="entry name" value="GTP-bdg_M"/>
    <property type="match status" value="1"/>
</dbReference>
<dbReference type="PANTHER" id="PTHR10229:SF0">
    <property type="entry name" value="GTP-BINDING PROTEIN 6-RELATED"/>
    <property type="match status" value="1"/>
</dbReference>
<evidence type="ECO:0000256" key="8">
    <source>
        <dbReference type="PIRSR" id="PIRSR006809-2"/>
    </source>
</evidence>
<dbReference type="STRING" id="756272.Plabr_0312"/>
<feature type="binding site" evidence="8">
    <location>
        <position position="217"/>
    </location>
    <ligand>
        <name>Mg(2+)</name>
        <dbReference type="ChEBI" id="CHEBI:18420"/>
    </ligand>
</feature>
<feature type="region of interest" description="Disordered" evidence="10">
    <location>
        <begin position="329"/>
        <end position="355"/>
    </location>
</feature>
<dbReference type="GO" id="GO:0005525">
    <property type="term" value="F:GTP binding"/>
    <property type="evidence" value="ECO:0007669"/>
    <property type="project" value="UniProtKB-UniRule"/>
</dbReference>
<dbReference type="InterPro" id="IPR042108">
    <property type="entry name" value="GTPase_HflX_N_sf"/>
</dbReference>
<dbReference type="InterPro" id="IPR032305">
    <property type="entry name" value="GTP-bd_M"/>
</dbReference>
<evidence type="ECO:0000256" key="10">
    <source>
        <dbReference type="SAM" id="MobiDB-lite"/>
    </source>
</evidence>
<dbReference type="Gene3D" id="3.40.50.300">
    <property type="entry name" value="P-loop containing nucleotide triphosphate hydrolases"/>
    <property type="match status" value="1"/>
</dbReference>
<evidence type="ECO:0000256" key="1">
    <source>
        <dbReference type="ARBA" id="ARBA00022490"/>
    </source>
</evidence>
<organism evidence="12 13">
    <name type="scientific">Rubinisphaera brasiliensis (strain ATCC 49424 / DSM 5305 / JCM 21570 / IAM 15109 / NBRC 103401 / IFAM 1448)</name>
    <name type="common">Planctomyces brasiliensis</name>
    <dbReference type="NCBI Taxonomy" id="756272"/>
    <lineage>
        <taxon>Bacteria</taxon>
        <taxon>Pseudomonadati</taxon>
        <taxon>Planctomycetota</taxon>
        <taxon>Planctomycetia</taxon>
        <taxon>Planctomycetales</taxon>
        <taxon>Planctomycetaceae</taxon>
        <taxon>Rubinisphaera</taxon>
    </lineage>
</organism>
<feature type="coiled-coil region" evidence="9">
    <location>
        <begin position="165"/>
        <end position="199"/>
    </location>
</feature>
<dbReference type="AlphaFoldDB" id="F0SQG6"/>
<comment type="cofactor">
    <cofactor evidence="8">
        <name>Mg(2+)</name>
        <dbReference type="ChEBI" id="CHEBI:18420"/>
    </cofactor>
</comment>
<evidence type="ECO:0000256" key="5">
    <source>
        <dbReference type="ARBA" id="ARBA00023134"/>
    </source>
</evidence>
<feature type="binding site" evidence="7">
    <location>
        <begin position="235"/>
        <end position="239"/>
    </location>
    <ligand>
        <name>GTP</name>
        <dbReference type="ChEBI" id="CHEBI:37565"/>
    </ligand>
</feature>
<dbReference type="PROSITE" id="PS51705">
    <property type="entry name" value="G_HFLX"/>
    <property type="match status" value="1"/>
</dbReference>
<keyword evidence="12" id="KW-0378">Hydrolase</keyword>
<sequence length="462" mass="51644">MGQPLRETLKVQAKKAVLVGMVSPQTSLEKGHYLDELSGLVKTAGCEIVGRLTQFRDKPDPATYLGKGKIEELHQLMQSTGAELAVFDNNLSPSQGKNIEAAIKTIVVDRSEVILDIFASHAKTYEARLQVELAQLLYMRPRLKRMWTHLERIEGGIGSGRGPGEKQLELDRRMLDKRVSELRKKLETVEKRRERLVASRNESFTVSLVGYTNAGKSTLMRALTGEEVYIANQLFATLDTKTRKWSIPNWGEVLLSDTVGFVRDLPHHLVASFKSTLEEALQADLLLHVVDASNPEAQLQIDTVEHVLEEIGASDKETLLVFNKVDRLPGHTPAEQTETSEDDIPEPEGDGEPLDRSWYDIMRNKYRSAISVSAASGEGLELLRAAVIERLSRSHQLVDIVADVGDGKLSSLLARMTTVESTTYDESTATYRCRLAEGAINRIEREHEVEVRRIDELAETSY</sequence>
<dbReference type="OrthoDB" id="9812272at2"/>
<dbReference type="CDD" id="cd01878">
    <property type="entry name" value="HflX"/>
    <property type="match status" value="1"/>
</dbReference>
<dbReference type="Pfam" id="PF01926">
    <property type="entry name" value="MMR_HSR1"/>
    <property type="match status" value="1"/>
</dbReference>
<feature type="binding site" evidence="8">
    <location>
        <position position="237"/>
    </location>
    <ligand>
        <name>Mg(2+)</name>
        <dbReference type="ChEBI" id="CHEBI:18420"/>
    </ligand>
</feature>
<evidence type="ECO:0000256" key="4">
    <source>
        <dbReference type="ARBA" id="ARBA00022842"/>
    </source>
</evidence>
<dbReference type="InterPro" id="IPR030394">
    <property type="entry name" value="G_HFLX_dom"/>
</dbReference>